<feature type="compositionally biased region" description="Polar residues" evidence="1">
    <location>
        <begin position="1"/>
        <end position="12"/>
    </location>
</feature>
<feature type="region of interest" description="Disordered" evidence="1">
    <location>
        <begin position="1"/>
        <end position="27"/>
    </location>
</feature>
<name>A0A6J1JD48_CUCMA</name>
<dbReference type="AlphaFoldDB" id="A0A6J1JD48"/>
<accession>A0A6J1JD48</accession>
<protein>
    <submittedName>
        <fullName evidence="3">Uncharacterized protein LOC111483301 isoform X2</fullName>
    </submittedName>
</protein>
<proteinExistence type="predicted"/>
<dbReference type="RefSeq" id="XP_022985258.1">
    <property type="nucleotide sequence ID" value="XM_023129490.1"/>
</dbReference>
<evidence type="ECO:0000313" key="3">
    <source>
        <dbReference type="RefSeq" id="XP_022985258.1"/>
    </source>
</evidence>
<gene>
    <name evidence="3" type="primary">LOC111483301</name>
</gene>
<organism evidence="2 3">
    <name type="scientific">Cucurbita maxima</name>
    <name type="common">Pumpkin</name>
    <name type="synonym">Winter squash</name>
    <dbReference type="NCBI Taxonomy" id="3661"/>
    <lineage>
        <taxon>Eukaryota</taxon>
        <taxon>Viridiplantae</taxon>
        <taxon>Streptophyta</taxon>
        <taxon>Embryophyta</taxon>
        <taxon>Tracheophyta</taxon>
        <taxon>Spermatophyta</taxon>
        <taxon>Magnoliopsida</taxon>
        <taxon>eudicotyledons</taxon>
        <taxon>Gunneridae</taxon>
        <taxon>Pentapetalae</taxon>
        <taxon>rosids</taxon>
        <taxon>fabids</taxon>
        <taxon>Cucurbitales</taxon>
        <taxon>Cucurbitaceae</taxon>
        <taxon>Cucurbiteae</taxon>
        <taxon>Cucurbita</taxon>
    </lineage>
</organism>
<evidence type="ECO:0000256" key="1">
    <source>
        <dbReference type="SAM" id="MobiDB-lite"/>
    </source>
</evidence>
<dbReference type="Proteomes" id="UP000504608">
    <property type="component" value="Unplaced"/>
</dbReference>
<keyword evidence="2" id="KW-1185">Reference proteome</keyword>
<evidence type="ECO:0000313" key="2">
    <source>
        <dbReference type="Proteomes" id="UP000504608"/>
    </source>
</evidence>
<reference evidence="3" key="1">
    <citation type="submission" date="2025-08" db="UniProtKB">
        <authorList>
            <consortium name="RefSeq"/>
        </authorList>
    </citation>
    <scope>IDENTIFICATION</scope>
    <source>
        <tissue evidence="3">Young leaves</tissue>
    </source>
</reference>
<dbReference type="GeneID" id="111483301"/>
<sequence>MNSCHSSMQSTIDMAPSHGSESNKNGKEFKLNPRAKLFYPSVANNMSATPAAPVSYISNNTPVLHVPVAQPEVVFSPLYLVHLGLPPSLSQMTTQYLGLVATLLNFPNLYALFGQDLAQGTTIISPIPPCPLLTTQPVQYPKHQGTAATQALQLCVPEPFMASGHQPLAAAPKVIPALQPSFPLNHPMQLPEANSFFNAKF</sequence>